<feature type="transmembrane region" description="Helical" evidence="1">
    <location>
        <begin position="6"/>
        <end position="24"/>
    </location>
</feature>
<evidence type="ECO:0000256" key="1">
    <source>
        <dbReference type="SAM" id="Phobius"/>
    </source>
</evidence>
<keyword evidence="1" id="KW-0812">Transmembrane</keyword>
<dbReference type="EMBL" id="CVRL01000041">
    <property type="protein sequence ID" value="CRL12588.1"/>
    <property type="molecule type" value="Genomic_DNA"/>
</dbReference>
<keyword evidence="3" id="KW-1185">Reference proteome</keyword>
<dbReference type="STRING" id="481446.NIT7645_03396"/>
<dbReference type="Proteomes" id="UP000043764">
    <property type="component" value="Unassembled WGS sequence"/>
</dbReference>
<reference evidence="2 3" key="1">
    <citation type="submission" date="2015-05" db="EMBL/GenBank/DDBJ databases">
        <authorList>
            <person name="Rodrigo-Torres Lidia"/>
            <person name="Arahal R.David."/>
        </authorList>
    </citation>
    <scope>NUCLEOTIDE SEQUENCE [LARGE SCALE GENOMIC DNA]</scope>
    <source>
        <strain evidence="2 3">CECT 7321</strain>
    </source>
</reference>
<protein>
    <submittedName>
        <fullName evidence="2">Uncharacterized protein</fullName>
    </submittedName>
</protein>
<proteinExistence type="predicted"/>
<evidence type="ECO:0000313" key="2">
    <source>
        <dbReference type="EMBL" id="CRL12588.1"/>
    </source>
</evidence>
<dbReference type="OrthoDB" id="7871523at2"/>
<feature type="transmembrane region" description="Helical" evidence="1">
    <location>
        <begin position="71"/>
        <end position="89"/>
    </location>
</feature>
<organism evidence="2 3">
    <name type="scientific">Phaeobacter italicus</name>
    <dbReference type="NCBI Taxonomy" id="481446"/>
    <lineage>
        <taxon>Bacteria</taxon>
        <taxon>Pseudomonadati</taxon>
        <taxon>Pseudomonadota</taxon>
        <taxon>Alphaproteobacteria</taxon>
        <taxon>Rhodobacterales</taxon>
        <taxon>Roseobacteraceae</taxon>
        <taxon>Phaeobacter</taxon>
    </lineage>
</organism>
<dbReference type="GeneID" id="78398976"/>
<name>A0A0H5DLC5_9RHOB</name>
<dbReference type="RefSeq" id="WP_008561259.1">
    <property type="nucleotide sequence ID" value="NZ_BSKQ01000001.1"/>
</dbReference>
<evidence type="ECO:0000313" key="3">
    <source>
        <dbReference type="Proteomes" id="UP000043764"/>
    </source>
</evidence>
<dbReference type="AlphaFoldDB" id="A0A0H5DLC5"/>
<keyword evidence="1" id="KW-0472">Membrane</keyword>
<sequence length="92" mass="10871">MPSEWVVSAIFISLWIVAFQWRRWRLRLEASELPEAARDRLGPAPYFTPPPRDRLTPELVQFARFHRKSRLPGLILLFLYLTVFVLSFQTGQ</sequence>
<keyword evidence="1" id="KW-1133">Transmembrane helix</keyword>
<accession>A0A0H5DLC5</accession>
<gene>
    <name evidence="2" type="ORF">NIT7321_03466</name>
</gene>